<dbReference type="EMBL" id="LT841358">
    <property type="protein sequence ID" value="SMH70766.1"/>
    <property type="molecule type" value="Genomic_DNA"/>
</dbReference>
<dbReference type="AlphaFoldDB" id="A0A2H1FDB8"/>
<gene>
    <name evidence="1" type="ORF">NCS_10573</name>
</gene>
<organism evidence="1 2">
    <name type="scientific">Candidatus Nitrosotalea okcheonensis</name>
    <dbReference type="NCBI Taxonomy" id="1903276"/>
    <lineage>
        <taxon>Archaea</taxon>
        <taxon>Nitrososphaerota</taxon>
        <taxon>Nitrososphaeria</taxon>
        <taxon>Nitrosotaleales</taxon>
        <taxon>Nitrosotaleaceae</taxon>
        <taxon>Nitrosotalea</taxon>
    </lineage>
</organism>
<dbReference type="Proteomes" id="UP000230607">
    <property type="component" value="Chromosome 1"/>
</dbReference>
<name>A0A2H1FDB8_9ARCH</name>
<sequence length="52" mass="6091">MSTNQVIISMENLLNNEEIDWLVKFLAGKGSNDEIIEKIVRITTKLEKMKRR</sequence>
<evidence type="ECO:0000313" key="2">
    <source>
        <dbReference type="Proteomes" id="UP000230607"/>
    </source>
</evidence>
<keyword evidence="2" id="KW-1185">Reference proteome</keyword>
<proteinExistence type="predicted"/>
<accession>A0A2H1FDB8</accession>
<protein>
    <submittedName>
        <fullName evidence="1">Uncharacterized protein</fullName>
    </submittedName>
</protein>
<evidence type="ECO:0000313" key="1">
    <source>
        <dbReference type="EMBL" id="SMH70766.1"/>
    </source>
</evidence>
<reference evidence="2" key="1">
    <citation type="submission" date="2017-03" db="EMBL/GenBank/DDBJ databases">
        <authorList>
            <person name="Herbold C."/>
        </authorList>
    </citation>
    <scope>NUCLEOTIDE SEQUENCE [LARGE SCALE GENOMIC DNA]</scope>
</reference>